<evidence type="ECO:0000256" key="1">
    <source>
        <dbReference type="SAM" id="MobiDB-lite"/>
    </source>
</evidence>
<evidence type="ECO:0000313" key="2">
    <source>
        <dbReference type="EMBL" id="KAJ7379890.1"/>
    </source>
</evidence>
<dbReference type="GO" id="GO:0050982">
    <property type="term" value="P:detection of mechanical stimulus"/>
    <property type="evidence" value="ECO:0007669"/>
    <property type="project" value="TreeGrafter"/>
</dbReference>
<dbReference type="GO" id="GO:0016020">
    <property type="term" value="C:membrane"/>
    <property type="evidence" value="ECO:0007669"/>
    <property type="project" value="TreeGrafter"/>
</dbReference>
<dbReference type="AlphaFoldDB" id="A0A9X0CY64"/>
<dbReference type="PANTHER" id="PTHR10877">
    <property type="entry name" value="POLYCYSTIN FAMILY MEMBER"/>
    <property type="match status" value="1"/>
</dbReference>
<accession>A0A9X0CY64</accession>
<reference evidence="2" key="1">
    <citation type="submission" date="2023-01" db="EMBL/GenBank/DDBJ databases">
        <title>Genome assembly of the deep-sea coral Lophelia pertusa.</title>
        <authorList>
            <person name="Herrera S."/>
            <person name="Cordes E."/>
        </authorList>
    </citation>
    <scope>NUCLEOTIDE SEQUENCE</scope>
    <source>
        <strain evidence="2">USNM1676648</strain>
        <tissue evidence="2">Polyp</tissue>
    </source>
</reference>
<feature type="region of interest" description="Disordered" evidence="1">
    <location>
        <begin position="242"/>
        <end position="282"/>
    </location>
</feature>
<comment type="caution">
    <text evidence="2">The sequence shown here is derived from an EMBL/GenBank/DDBJ whole genome shotgun (WGS) entry which is preliminary data.</text>
</comment>
<dbReference type="OrthoDB" id="10664676at2759"/>
<dbReference type="GO" id="GO:0005262">
    <property type="term" value="F:calcium channel activity"/>
    <property type="evidence" value="ECO:0007669"/>
    <property type="project" value="TreeGrafter"/>
</dbReference>
<dbReference type="PANTHER" id="PTHR10877:SF150">
    <property type="entry name" value="REJ DOMAIN-CONTAINING PROTEIN"/>
    <property type="match status" value="1"/>
</dbReference>
<evidence type="ECO:0000313" key="3">
    <source>
        <dbReference type="Proteomes" id="UP001163046"/>
    </source>
</evidence>
<sequence>MLSIKMNGQRKTSLNSDTITMTLQRQAPSKMGKETLGGNDGEGGVTFPSTEVLFGSNGKNLPSVGTQMMTLQVNPYWWTNRSGDIKSSVLSLDLKKQDGSRLNISGLSHPIELFIPEENQTEEVKNDTKGILFVKPYNDNSDIRYHKIEIENEFESAFVKIRPENDSFFDVFVSSGKVKPTPENYTFRAKIPDYSSCRDYEAGTGYFNCAKDPYVFSLSSDITGDVGVNFIGIRLALGVTGRRTRSQRSRIPRSCKDSHGRQKRSCVGVKDPPTTPPQNQVP</sequence>
<dbReference type="Proteomes" id="UP001163046">
    <property type="component" value="Unassembled WGS sequence"/>
</dbReference>
<feature type="compositionally biased region" description="Basic residues" evidence="1">
    <location>
        <begin position="242"/>
        <end position="253"/>
    </location>
</feature>
<dbReference type="EMBL" id="MU826355">
    <property type="protein sequence ID" value="KAJ7379890.1"/>
    <property type="molecule type" value="Genomic_DNA"/>
</dbReference>
<name>A0A9X0CY64_9CNID</name>
<protein>
    <submittedName>
        <fullName evidence="2">Uncharacterized protein</fullName>
    </submittedName>
</protein>
<organism evidence="2 3">
    <name type="scientific">Desmophyllum pertusum</name>
    <dbReference type="NCBI Taxonomy" id="174260"/>
    <lineage>
        <taxon>Eukaryota</taxon>
        <taxon>Metazoa</taxon>
        <taxon>Cnidaria</taxon>
        <taxon>Anthozoa</taxon>
        <taxon>Hexacorallia</taxon>
        <taxon>Scleractinia</taxon>
        <taxon>Caryophylliina</taxon>
        <taxon>Caryophylliidae</taxon>
        <taxon>Desmophyllum</taxon>
    </lineage>
</organism>
<dbReference type="InterPro" id="IPR051223">
    <property type="entry name" value="Polycystin"/>
</dbReference>
<keyword evidence="3" id="KW-1185">Reference proteome</keyword>
<proteinExistence type="predicted"/>
<gene>
    <name evidence="2" type="ORF">OS493_012648</name>
</gene>